<feature type="compositionally biased region" description="Polar residues" evidence="1">
    <location>
        <begin position="170"/>
        <end position="189"/>
    </location>
</feature>
<protein>
    <recommendedName>
        <fullName evidence="2">AMP-activated protein kinase glycogen-binding domain-containing protein</fullName>
    </recommendedName>
</protein>
<dbReference type="Pfam" id="PF16561">
    <property type="entry name" value="AMPK1_CBM"/>
    <property type="match status" value="1"/>
</dbReference>
<dbReference type="EMBL" id="KZ772715">
    <property type="protein sequence ID" value="PTQ39809.1"/>
    <property type="molecule type" value="Genomic_DNA"/>
</dbReference>
<evidence type="ECO:0000313" key="3">
    <source>
        <dbReference type="EMBL" id="PTQ39809.1"/>
    </source>
</evidence>
<dbReference type="Proteomes" id="UP000244005">
    <property type="component" value="Unassembled WGS sequence"/>
</dbReference>
<dbReference type="InterPro" id="IPR032640">
    <property type="entry name" value="AMPK1_CBM"/>
</dbReference>
<dbReference type="PANTHER" id="PTHR36341">
    <property type="entry name" value="DUF2996 FAMILY PROTEIN"/>
    <property type="match status" value="1"/>
</dbReference>
<dbReference type="GO" id="GO:0009579">
    <property type="term" value="C:thylakoid"/>
    <property type="evidence" value="ECO:0000318"/>
    <property type="project" value="GO_Central"/>
</dbReference>
<dbReference type="CDD" id="cd02859">
    <property type="entry name" value="E_set_AMPKbeta_like_N"/>
    <property type="match status" value="1"/>
</dbReference>
<dbReference type="Gramene" id="Mp1g06650.1">
    <property type="protein sequence ID" value="Mp1g06650.1.cds"/>
    <property type="gene ID" value="Mp1g06650"/>
</dbReference>
<dbReference type="PANTHER" id="PTHR36341:SF3">
    <property type="entry name" value="DUF2996 FAMILY PROTEIN"/>
    <property type="match status" value="1"/>
</dbReference>
<feature type="domain" description="AMP-activated protein kinase glycogen-binding" evidence="2">
    <location>
        <begin position="87"/>
        <end position="166"/>
    </location>
</feature>
<dbReference type="SUPFAM" id="SSF81296">
    <property type="entry name" value="E set domains"/>
    <property type="match status" value="1"/>
</dbReference>
<dbReference type="OrthoDB" id="5873279at2759"/>
<dbReference type="Gene3D" id="2.60.40.10">
    <property type="entry name" value="Immunoglobulins"/>
    <property type="match status" value="1"/>
</dbReference>
<gene>
    <name evidence="3" type="ORF">MARPO_0043s0057</name>
</gene>
<dbReference type="OMA" id="MREDVIP"/>
<proteinExistence type="predicted"/>
<evidence type="ECO:0000256" key="1">
    <source>
        <dbReference type="SAM" id="MobiDB-lite"/>
    </source>
</evidence>
<feature type="region of interest" description="Disordered" evidence="1">
    <location>
        <begin position="170"/>
        <end position="237"/>
    </location>
</feature>
<reference evidence="4" key="1">
    <citation type="journal article" date="2017" name="Cell">
        <title>Insights into land plant evolution garnered from the Marchantia polymorpha genome.</title>
        <authorList>
            <person name="Bowman J.L."/>
            <person name="Kohchi T."/>
            <person name="Yamato K.T."/>
            <person name="Jenkins J."/>
            <person name="Shu S."/>
            <person name="Ishizaki K."/>
            <person name="Yamaoka S."/>
            <person name="Nishihama R."/>
            <person name="Nakamura Y."/>
            <person name="Berger F."/>
            <person name="Adam C."/>
            <person name="Aki S.S."/>
            <person name="Althoff F."/>
            <person name="Araki T."/>
            <person name="Arteaga-Vazquez M.A."/>
            <person name="Balasubrmanian S."/>
            <person name="Barry K."/>
            <person name="Bauer D."/>
            <person name="Boehm C.R."/>
            <person name="Briginshaw L."/>
            <person name="Caballero-Perez J."/>
            <person name="Catarino B."/>
            <person name="Chen F."/>
            <person name="Chiyoda S."/>
            <person name="Chovatia M."/>
            <person name="Davies K.M."/>
            <person name="Delmans M."/>
            <person name="Demura T."/>
            <person name="Dierschke T."/>
            <person name="Dolan L."/>
            <person name="Dorantes-Acosta A.E."/>
            <person name="Eklund D.M."/>
            <person name="Florent S.N."/>
            <person name="Flores-Sandoval E."/>
            <person name="Fujiyama A."/>
            <person name="Fukuzawa H."/>
            <person name="Galik B."/>
            <person name="Grimanelli D."/>
            <person name="Grimwood J."/>
            <person name="Grossniklaus U."/>
            <person name="Hamada T."/>
            <person name="Haseloff J."/>
            <person name="Hetherington A.J."/>
            <person name="Higo A."/>
            <person name="Hirakawa Y."/>
            <person name="Hundley H.N."/>
            <person name="Ikeda Y."/>
            <person name="Inoue K."/>
            <person name="Inoue S.I."/>
            <person name="Ishida S."/>
            <person name="Jia Q."/>
            <person name="Kakita M."/>
            <person name="Kanazawa T."/>
            <person name="Kawai Y."/>
            <person name="Kawashima T."/>
            <person name="Kennedy M."/>
            <person name="Kinose K."/>
            <person name="Kinoshita T."/>
            <person name="Kohara Y."/>
            <person name="Koide E."/>
            <person name="Komatsu K."/>
            <person name="Kopischke S."/>
            <person name="Kubo M."/>
            <person name="Kyozuka J."/>
            <person name="Lagercrantz U."/>
            <person name="Lin S.S."/>
            <person name="Lindquist E."/>
            <person name="Lipzen A.M."/>
            <person name="Lu C.W."/>
            <person name="De Luna E."/>
            <person name="Martienssen R.A."/>
            <person name="Minamino N."/>
            <person name="Mizutani M."/>
            <person name="Mizutani M."/>
            <person name="Mochizuki N."/>
            <person name="Monte I."/>
            <person name="Mosher R."/>
            <person name="Nagasaki H."/>
            <person name="Nakagami H."/>
            <person name="Naramoto S."/>
            <person name="Nishitani K."/>
            <person name="Ohtani M."/>
            <person name="Okamoto T."/>
            <person name="Okumura M."/>
            <person name="Phillips J."/>
            <person name="Pollak B."/>
            <person name="Reinders A."/>
            <person name="Rovekamp M."/>
            <person name="Sano R."/>
            <person name="Sawa S."/>
            <person name="Schmid M.W."/>
            <person name="Shirakawa M."/>
            <person name="Solano R."/>
            <person name="Spunde A."/>
            <person name="Suetsugu N."/>
            <person name="Sugano S."/>
            <person name="Sugiyama A."/>
            <person name="Sun R."/>
            <person name="Suzuki Y."/>
            <person name="Takenaka M."/>
            <person name="Takezawa D."/>
            <person name="Tomogane H."/>
            <person name="Tsuzuki M."/>
            <person name="Ueda T."/>
            <person name="Umeda M."/>
            <person name="Ward J.M."/>
            <person name="Watanabe Y."/>
            <person name="Yazaki K."/>
            <person name="Yokoyama R."/>
            <person name="Yoshitake Y."/>
            <person name="Yotsui I."/>
            <person name="Zachgo S."/>
            <person name="Schmutz J."/>
        </authorList>
    </citation>
    <scope>NUCLEOTIDE SEQUENCE [LARGE SCALE GENOMIC DNA]</scope>
    <source>
        <strain evidence="4">Tak-1</strain>
    </source>
</reference>
<sequence length="352" mass="37625">MAVARAWTGSLCAFVQQQQVPALVISRQCCSCHSSASQPAVSSSSFVPSWTVKSSNRWSAGRRRNSARFSVLASQEAGTSTLLVQEVEFTWKGKGSEVLLTGDFLQWDAKVPLEKGSNGSFTVKKKLPVGKFAYKFIVDGEWMHSVDSPMVPDGSGGFNNEVIVADPSAVDTTPASTESSKASPTAATKKSTKDPAKGNEAAKSKPAAVAVDGDAKPKPAAVAADGDAKPKPSARAKKAVVEKKSLEATMREDVIPQLSAALEKEEGLTDLDITFEENQLKTSFTKGAIPYCHWAFFPDGTLEGSRGASLTSHGSPPSTIEPFLVDENKITAELVVFWIRKRLFAQKILSVN</sequence>
<dbReference type="InterPro" id="IPR013783">
    <property type="entry name" value="Ig-like_fold"/>
</dbReference>
<dbReference type="Pfam" id="PF11210">
    <property type="entry name" value="DUF2996"/>
    <property type="match status" value="1"/>
</dbReference>
<keyword evidence="4" id="KW-1185">Reference proteome</keyword>
<dbReference type="InterPro" id="IPR021374">
    <property type="entry name" value="DUF2996"/>
</dbReference>
<evidence type="ECO:0000313" key="4">
    <source>
        <dbReference type="Proteomes" id="UP000244005"/>
    </source>
</evidence>
<dbReference type="AlphaFoldDB" id="A0A2R6X130"/>
<dbReference type="InterPro" id="IPR014756">
    <property type="entry name" value="Ig_E-set"/>
</dbReference>
<feature type="compositionally biased region" description="Basic and acidic residues" evidence="1">
    <location>
        <begin position="191"/>
        <end position="203"/>
    </location>
</feature>
<evidence type="ECO:0000259" key="2">
    <source>
        <dbReference type="Pfam" id="PF16561"/>
    </source>
</evidence>
<name>A0A2R6X130_MARPO</name>
<accession>A0A2R6X130</accession>
<organism evidence="3 4">
    <name type="scientific">Marchantia polymorpha</name>
    <name type="common">Common liverwort</name>
    <name type="synonym">Marchantia aquatica</name>
    <dbReference type="NCBI Taxonomy" id="3197"/>
    <lineage>
        <taxon>Eukaryota</taxon>
        <taxon>Viridiplantae</taxon>
        <taxon>Streptophyta</taxon>
        <taxon>Embryophyta</taxon>
        <taxon>Marchantiophyta</taxon>
        <taxon>Marchantiopsida</taxon>
        <taxon>Marchantiidae</taxon>
        <taxon>Marchantiales</taxon>
        <taxon>Marchantiaceae</taxon>
        <taxon>Marchantia</taxon>
    </lineage>
</organism>